<dbReference type="EMBL" id="KV425668">
    <property type="protein sequence ID" value="KZT18645.1"/>
    <property type="molecule type" value="Genomic_DNA"/>
</dbReference>
<feature type="compositionally biased region" description="Low complexity" evidence="1">
    <location>
        <begin position="269"/>
        <end position="282"/>
    </location>
</feature>
<feature type="region of interest" description="Disordered" evidence="1">
    <location>
        <begin position="483"/>
        <end position="511"/>
    </location>
</feature>
<evidence type="ECO:0000313" key="3">
    <source>
        <dbReference type="Proteomes" id="UP000076761"/>
    </source>
</evidence>
<feature type="compositionally biased region" description="Polar residues" evidence="1">
    <location>
        <begin position="485"/>
        <end position="505"/>
    </location>
</feature>
<feature type="compositionally biased region" description="Polar residues" evidence="1">
    <location>
        <begin position="428"/>
        <end position="439"/>
    </location>
</feature>
<evidence type="ECO:0000313" key="2">
    <source>
        <dbReference type="EMBL" id="KZT18645.1"/>
    </source>
</evidence>
<dbReference type="Gene3D" id="3.30.160.60">
    <property type="entry name" value="Classic Zinc Finger"/>
    <property type="match status" value="1"/>
</dbReference>
<dbReference type="InParanoid" id="A0A165MQN8"/>
<dbReference type="SUPFAM" id="SSF57667">
    <property type="entry name" value="beta-beta-alpha zinc fingers"/>
    <property type="match status" value="1"/>
</dbReference>
<dbReference type="AlphaFoldDB" id="A0A165MQN8"/>
<evidence type="ECO:0008006" key="4">
    <source>
        <dbReference type="Google" id="ProtNLM"/>
    </source>
</evidence>
<feature type="region of interest" description="Disordered" evidence="1">
    <location>
        <begin position="117"/>
        <end position="172"/>
    </location>
</feature>
<dbReference type="OrthoDB" id="8922241at2759"/>
<name>A0A165MQN8_9AGAM</name>
<proteinExistence type="predicted"/>
<evidence type="ECO:0000256" key="1">
    <source>
        <dbReference type="SAM" id="MobiDB-lite"/>
    </source>
</evidence>
<sequence>MAELLNWNDLFHGLDRVEALDPTERNCGNYESTSNWASGATAAPLEHSMLFALECDSDKLSEFPVGLEDDLPPLTGIDANYLSPYYVHGDEQVDATWSPESLYTSFTPSPVSSSAAFSTSSLSSTPSLTPDDIDSDMPGAQSYTQADFLAPSDPADDSDELSLVSSPSSSSDVGYLSGLPFSLPISIPDSPYDYDVPRPSTPNSWQNLSGSLSAMSPSPAYGTYYADSTSPPPCGVDPRMLSVGGSPSPSPRFSFSPSPEYDFSQYQQSPTFSSPLSSPESSVADLVSDGLHMPNDMDSTVTSTQSHVARTPAYCPSPCGLSAAVSGPKRSNLVANASGSGRGRDCPLEEAEDDPTSRLSNKRKRRDKEEDSYLPPNRKTVTEASRPLRKSRQTSKVSIIASYAAPSRAMTDDWLSESLIPESRRSTRNLTRAQPNYSDLPSEDDQPSRLSSTRGKGCPTTKRKRVFSDDEDYHLSDRHIESMVDRNQPQTQVQRRGKASTSHSGASLMDQRRENTVIPQYANYEGAGWSRGDAIHKGHICTFKMESGCVCRRVFSRSADMSRHIKSVHQRSLVYECQFCLKGFARSDARNRHERAPPALCKALRKGKRIK</sequence>
<dbReference type="STRING" id="1314782.A0A165MQN8"/>
<feature type="compositionally biased region" description="Low complexity" evidence="1">
    <location>
        <begin position="117"/>
        <end position="130"/>
    </location>
</feature>
<dbReference type="InterPro" id="IPR036236">
    <property type="entry name" value="Znf_C2H2_sf"/>
</dbReference>
<feature type="region of interest" description="Disordered" evidence="1">
    <location>
        <begin position="425"/>
        <end position="469"/>
    </location>
</feature>
<feature type="compositionally biased region" description="Low complexity" evidence="1">
    <location>
        <begin position="161"/>
        <end position="172"/>
    </location>
</feature>
<organism evidence="2 3">
    <name type="scientific">Neolentinus lepideus HHB14362 ss-1</name>
    <dbReference type="NCBI Taxonomy" id="1314782"/>
    <lineage>
        <taxon>Eukaryota</taxon>
        <taxon>Fungi</taxon>
        <taxon>Dikarya</taxon>
        <taxon>Basidiomycota</taxon>
        <taxon>Agaricomycotina</taxon>
        <taxon>Agaricomycetes</taxon>
        <taxon>Gloeophyllales</taxon>
        <taxon>Gloeophyllaceae</taxon>
        <taxon>Neolentinus</taxon>
    </lineage>
</organism>
<accession>A0A165MQN8</accession>
<keyword evidence="3" id="KW-1185">Reference proteome</keyword>
<feature type="region of interest" description="Disordered" evidence="1">
    <location>
        <begin position="241"/>
        <end position="305"/>
    </location>
</feature>
<gene>
    <name evidence="2" type="ORF">NEOLEDRAFT_128013</name>
</gene>
<feature type="region of interest" description="Disordered" evidence="1">
    <location>
        <begin position="332"/>
        <end position="396"/>
    </location>
</feature>
<protein>
    <recommendedName>
        <fullName evidence="4">C2H2-type domain-containing protein</fullName>
    </recommendedName>
</protein>
<dbReference type="Proteomes" id="UP000076761">
    <property type="component" value="Unassembled WGS sequence"/>
</dbReference>
<reference evidence="2 3" key="1">
    <citation type="journal article" date="2016" name="Mol. Biol. Evol.">
        <title>Comparative Genomics of Early-Diverging Mushroom-Forming Fungi Provides Insights into the Origins of Lignocellulose Decay Capabilities.</title>
        <authorList>
            <person name="Nagy L.G."/>
            <person name="Riley R."/>
            <person name="Tritt A."/>
            <person name="Adam C."/>
            <person name="Daum C."/>
            <person name="Floudas D."/>
            <person name="Sun H."/>
            <person name="Yadav J.S."/>
            <person name="Pangilinan J."/>
            <person name="Larsson K.H."/>
            <person name="Matsuura K."/>
            <person name="Barry K."/>
            <person name="Labutti K."/>
            <person name="Kuo R."/>
            <person name="Ohm R.A."/>
            <person name="Bhattacharya S.S."/>
            <person name="Shirouzu T."/>
            <person name="Yoshinaga Y."/>
            <person name="Martin F.M."/>
            <person name="Grigoriev I.V."/>
            <person name="Hibbett D.S."/>
        </authorList>
    </citation>
    <scope>NUCLEOTIDE SEQUENCE [LARGE SCALE GENOMIC DNA]</scope>
    <source>
        <strain evidence="2 3">HHB14362 ss-1</strain>
    </source>
</reference>